<reference evidence="2 3" key="1">
    <citation type="submission" date="2018-11" db="EMBL/GenBank/DDBJ databases">
        <title>Trebonia kvetii gen.nov., sp.nov., a novel acidophilic actinobacterium, and proposal of the new actinobacterial family Treboniaceae fam. nov.</title>
        <authorList>
            <person name="Rapoport D."/>
            <person name="Sagova-Mareckova M."/>
            <person name="Sedlacek I."/>
            <person name="Provaznik J."/>
            <person name="Kralova S."/>
            <person name="Pavlinic D."/>
            <person name="Benes V."/>
            <person name="Kopecky J."/>
        </authorList>
    </citation>
    <scope>NUCLEOTIDE SEQUENCE [LARGE SCALE GENOMIC DNA]</scope>
    <source>
        <strain evidence="2 3">15Tr583</strain>
    </source>
</reference>
<organism evidence="2 3">
    <name type="scientific">Trebonia kvetii</name>
    <dbReference type="NCBI Taxonomy" id="2480626"/>
    <lineage>
        <taxon>Bacteria</taxon>
        <taxon>Bacillati</taxon>
        <taxon>Actinomycetota</taxon>
        <taxon>Actinomycetes</taxon>
        <taxon>Streptosporangiales</taxon>
        <taxon>Treboniaceae</taxon>
        <taxon>Trebonia</taxon>
    </lineage>
</organism>
<keyword evidence="3" id="KW-1185">Reference proteome</keyword>
<keyword evidence="1" id="KW-0472">Membrane</keyword>
<feature type="transmembrane region" description="Helical" evidence="1">
    <location>
        <begin position="161"/>
        <end position="180"/>
    </location>
</feature>
<feature type="transmembrane region" description="Helical" evidence="1">
    <location>
        <begin position="41"/>
        <end position="59"/>
    </location>
</feature>
<feature type="transmembrane region" description="Helical" evidence="1">
    <location>
        <begin position="105"/>
        <end position="124"/>
    </location>
</feature>
<proteinExistence type="predicted"/>
<evidence type="ECO:0008006" key="4">
    <source>
        <dbReference type="Google" id="ProtNLM"/>
    </source>
</evidence>
<keyword evidence="1" id="KW-1133">Transmembrane helix</keyword>
<sequence>MARKTVAYRKPWFVAIAVLGVAGPAGGFAGIALTYPNGSDPFGAVIFSLFAWFFWLIGWHSAVRMDAAGVVVDNLLVRNTIPWPALQDIQVAGGLTFRLRDGTTVGCLMYGGSLAGLLTGYPYLRRVAARMRGTQADLSPGVAEAPSGLVASLGRWHVSPWPPLLILATLELIAVLALLIR</sequence>
<comment type="caution">
    <text evidence="2">The sequence shown here is derived from an EMBL/GenBank/DDBJ whole genome shotgun (WGS) entry which is preliminary data.</text>
</comment>
<accession>A0A6P2BNA7</accession>
<gene>
    <name evidence="2" type="ORF">EAS64_41900</name>
</gene>
<protein>
    <recommendedName>
        <fullName evidence="4">PH domain-containing protein</fullName>
    </recommendedName>
</protein>
<evidence type="ECO:0000256" key="1">
    <source>
        <dbReference type="SAM" id="Phobius"/>
    </source>
</evidence>
<evidence type="ECO:0000313" key="2">
    <source>
        <dbReference type="EMBL" id="TVY99119.1"/>
    </source>
</evidence>
<dbReference type="Proteomes" id="UP000460272">
    <property type="component" value="Unassembled WGS sequence"/>
</dbReference>
<dbReference type="OrthoDB" id="4223490at2"/>
<dbReference type="EMBL" id="RPFW01000013">
    <property type="protein sequence ID" value="TVY99119.1"/>
    <property type="molecule type" value="Genomic_DNA"/>
</dbReference>
<feature type="transmembrane region" description="Helical" evidence="1">
    <location>
        <begin position="12"/>
        <end position="35"/>
    </location>
</feature>
<dbReference type="AlphaFoldDB" id="A0A6P2BNA7"/>
<name>A0A6P2BNA7_9ACTN</name>
<evidence type="ECO:0000313" key="3">
    <source>
        <dbReference type="Proteomes" id="UP000460272"/>
    </source>
</evidence>
<keyword evidence="1" id="KW-0812">Transmembrane</keyword>
<dbReference type="RefSeq" id="WP_145862290.1">
    <property type="nucleotide sequence ID" value="NZ_RPFW01000013.1"/>
</dbReference>